<keyword evidence="3" id="KW-1185">Reference proteome</keyword>
<sequence>MRKSMMAIPLCSILLLTGCLPKPIAEEVEKAEQENEQLVEQQEDTETDPEDVELSEEQKEVLTETEAVTPEEAAGKLSETKEEVAIKLLAQQDTFDSSEKLAQYVSHLFFLYHKGDLGADKFYDRIRPHLHENFLSMLPDGEELQRETFENLQAVFRQHLKEPIESYQLTSSTYSERAGEAMFYRKYELANDQQPIYYQTVLIQEGSQWLLFDDSPAPPVEITPVIEADLEKEDDTAND</sequence>
<feature type="region of interest" description="Disordered" evidence="1">
    <location>
        <begin position="28"/>
        <end position="76"/>
    </location>
</feature>
<reference evidence="2 3" key="1">
    <citation type="submission" date="2017-02" db="EMBL/GenBank/DDBJ databases">
        <title>The complete genomic sequence of a novel cold adapted crude oil-degrading bacterium Planococcus qaidamina Y42.</title>
        <authorList>
            <person name="Yang R."/>
        </authorList>
    </citation>
    <scope>NUCLEOTIDE SEQUENCE [LARGE SCALE GENOMIC DNA]</scope>
    <source>
        <strain evidence="2 3">Y42</strain>
        <plasmid evidence="2 3">unnamed1</plasmid>
    </source>
</reference>
<gene>
    <name evidence="2" type="ORF">B0X71_19390</name>
</gene>
<dbReference type="RefSeq" id="WP_077591198.1">
    <property type="nucleotide sequence ID" value="NZ_CP019641.1"/>
</dbReference>
<keyword evidence="2" id="KW-0614">Plasmid</keyword>
<evidence type="ECO:0000256" key="1">
    <source>
        <dbReference type="SAM" id="MobiDB-lite"/>
    </source>
</evidence>
<feature type="compositionally biased region" description="Acidic residues" evidence="1">
    <location>
        <begin position="34"/>
        <end position="55"/>
    </location>
</feature>
<proteinExistence type="predicted"/>
<dbReference type="Proteomes" id="UP000188184">
    <property type="component" value="Plasmid unnamed1"/>
</dbReference>
<evidence type="ECO:0000313" key="2">
    <source>
        <dbReference type="EMBL" id="AQQ55340.1"/>
    </source>
</evidence>
<dbReference type="EMBL" id="CP019641">
    <property type="protein sequence ID" value="AQQ55340.1"/>
    <property type="molecule type" value="Genomic_DNA"/>
</dbReference>
<dbReference type="OrthoDB" id="2854367at2"/>
<evidence type="ECO:0000313" key="3">
    <source>
        <dbReference type="Proteomes" id="UP000188184"/>
    </source>
</evidence>
<dbReference type="PROSITE" id="PS51257">
    <property type="entry name" value="PROKAR_LIPOPROTEIN"/>
    <property type="match status" value="1"/>
</dbReference>
<dbReference type="KEGG" id="pmar:B0X71_19390"/>
<protein>
    <submittedName>
        <fullName evidence="2">Uncharacterized protein</fullName>
    </submittedName>
</protein>
<organism evidence="2 3">
    <name type="scientific">Planococcus lenghuensis</name>
    <dbReference type="NCBI Taxonomy" id="2213202"/>
    <lineage>
        <taxon>Bacteria</taxon>
        <taxon>Bacillati</taxon>
        <taxon>Bacillota</taxon>
        <taxon>Bacilli</taxon>
        <taxon>Bacillales</taxon>
        <taxon>Caryophanaceae</taxon>
        <taxon>Planococcus</taxon>
    </lineage>
</organism>
<geneLocation type="plasmid" evidence="2 3">
    <name>unnamed1</name>
</geneLocation>
<accession>A0A1Q2L4G7</accession>
<name>A0A1Q2L4G7_9BACL</name>
<dbReference type="AlphaFoldDB" id="A0A1Q2L4G7"/>